<dbReference type="PANTHER" id="PTHR10584:SF166">
    <property type="entry name" value="RIBOKINASE"/>
    <property type="match status" value="1"/>
</dbReference>
<dbReference type="InterPro" id="IPR002139">
    <property type="entry name" value="Ribo/fructo_kinase"/>
</dbReference>
<dbReference type="Pfam" id="PF00294">
    <property type="entry name" value="PfkB"/>
    <property type="match status" value="1"/>
</dbReference>
<keyword evidence="7" id="KW-1185">Reference proteome</keyword>
<dbReference type="InterPro" id="IPR029056">
    <property type="entry name" value="Ribokinase-like"/>
</dbReference>
<evidence type="ECO:0000256" key="4">
    <source>
        <dbReference type="RuleBase" id="RU003704"/>
    </source>
</evidence>
<gene>
    <name evidence="6" type="ORF">HNQ39_002384</name>
</gene>
<dbReference type="Proteomes" id="UP000520814">
    <property type="component" value="Unassembled WGS sequence"/>
</dbReference>
<evidence type="ECO:0000313" key="6">
    <source>
        <dbReference type="EMBL" id="MBB6050593.1"/>
    </source>
</evidence>
<comment type="caution">
    <text evidence="6">The sequence shown here is derived from an EMBL/GenBank/DDBJ whole genome shotgun (WGS) entry which is preliminary data.</text>
</comment>
<dbReference type="SUPFAM" id="SSF53613">
    <property type="entry name" value="Ribokinase-like"/>
    <property type="match status" value="1"/>
</dbReference>
<protein>
    <submittedName>
        <fullName evidence="6">Sugar/nucleoside kinase (Ribokinase family)</fullName>
    </submittedName>
</protein>
<organism evidence="6 7">
    <name type="scientific">Armatimonas rosea</name>
    <dbReference type="NCBI Taxonomy" id="685828"/>
    <lineage>
        <taxon>Bacteria</taxon>
        <taxon>Bacillati</taxon>
        <taxon>Armatimonadota</taxon>
        <taxon>Armatimonadia</taxon>
        <taxon>Armatimonadales</taxon>
        <taxon>Armatimonadaceae</taxon>
        <taxon>Armatimonas</taxon>
    </lineage>
</organism>
<keyword evidence="3 4" id="KW-0418">Kinase</keyword>
<reference evidence="6 7" key="1">
    <citation type="submission" date="2020-08" db="EMBL/GenBank/DDBJ databases">
        <title>Genomic Encyclopedia of Type Strains, Phase IV (KMG-IV): sequencing the most valuable type-strain genomes for metagenomic binning, comparative biology and taxonomic classification.</title>
        <authorList>
            <person name="Goeker M."/>
        </authorList>
    </citation>
    <scope>NUCLEOTIDE SEQUENCE [LARGE SCALE GENOMIC DNA]</scope>
    <source>
        <strain evidence="6 7">DSM 23562</strain>
    </source>
</reference>
<evidence type="ECO:0000256" key="1">
    <source>
        <dbReference type="ARBA" id="ARBA00010688"/>
    </source>
</evidence>
<dbReference type="GO" id="GO:0005829">
    <property type="term" value="C:cytosol"/>
    <property type="evidence" value="ECO:0007669"/>
    <property type="project" value="TreeGrafter"/>
</dbReference>
<feature type="domain" description="Carbohydrate kinase PfkB" evidence="5">
    <location>
        <begin position="2"/>
        <end position="297"/>
    </location>
</feature>
<proteinExistence type="inferred from homology"/>
<sequence length="308" mass="31902">MIACLGVIVADVVAKPVDALPERGTLELIERVELHIGGNAANSAAVIAKLGLPVQLVGKVGDDNFGAFLTGALERLGVGTRAVARDPHAPTSTSLVTVHSDAERSFLHAAGANATFTERDMSWDALEGTRFLHVAGLQLMTALEGAPVGRLLAEAQRRGVTTTLDTVMNPRSAGWAGLAPALPHLDWFVPSVDELTQLCGERSLEAQLAACRAVNPRLNLVVKVGGEGCWVAESGKAPILVPAEPDTTVVDTLGAGDAWCGGFLVGLAQGDTPLVAATLANRVGAACVQALGATTGIQHKSTYEKNRS</sequence>
<evidence type="ECO:0000259" key="5">
    <source>
        <dbReference type="Pfam" id="PF00294"/>
    </source>
</evidence>
<evidence type="ECO:0000256" key="3">
    <source>
        <dbReference type="ARBA" id="ARBA00022777"/>
    </source>
</evidence>
<accession>A0A7W9SRB2</accession>
<dbReference type="RefSeq" id="WP_184195844.1">
    <property type="nucleotide sequence ID" value="NZ_JACHGW010000002.1"/>
</dbReference>
<dbReference type="InterPro" id="IPR011611">
    <property type="entry name" value="PfkB_dom"/>
</dbReference>
<dbReference type="PROSITE" id="PS00584">
    <property type="entry name" value="PFKB_KINASES_2"/>
    <property type="match status" value="1"/>
</dbReference>
<dbReference type="EMBL" id="JACHGW010000002">
    <property type="protein sequence ID" value="MBB6050593.1"/>
    <property type="molecule type" value="Genomic_DNA"/>
</dbReference>
<dbReference type="CDD" id="cd01166">
    <property type="entry name" value="KdgK"/>
    <property type="match status" value="1"/>
</dbReference>
<dbReference type="InterPro" id="IPR002173">
    <property type="entry name" value="Carboh/pur_kinase_PfkB_CS"/>
</dbReference>
<dbReference type="AlphaFoldDB" id="A0A7W9SRB2"/>
<keyword evidence="2 4" id="KW-0808">Transferase</keyword>
<dbReference type="PRINTS" id="PR00990">
    <property type="entry name" value="RIBOKINASE"/>
</dbReference>
<dbReference type="Gene3D" id="3.40.1190.20">
    <property type="match status" value="1"/>
</dbReference>
<name>A0A7W9SRB2_ARMRO</name>
<evidence type="ECO:0000256" key="2">
    <source>
        <dbReference type="ARBA" id="ARBA00022679"/>
    </source>
</evidence>
<comment type="similarity">
    <text evidence="1 4">Belongs to the carbohydrate kinase PfkB family.</text>
</comment>
<evidence type="ECO:0000313" key="7">
    <source>
        <dbReference type="Proteomes" id="UP000520814"/>
    </source>
</evidence>
<dbReference type="GO" id="GO:0006796">
    <property type="term" value="P:phosphate-containing compound metabolic process"/>
    <property type="evidence" value="ECO:0007669"/>
    <property type="project" value="UniProtKB-ARBA"/>
</dbReference>
<dbReference type="PANTHER" id="PTHR10584">
    <property type="entry name" value="SUGAR KINASE"/>
    <property type="match status" value="1"/>
</dbReference>
<dbReference type="GO" id="GO:0016301">
    <property type="term" value="F:kinase activity"/>
    <property type="evidence" value="ECO:0007669"/>
    <property type="project" value="UniProtKB-KW"/>
</dbReference>